<evidence type="ECO:0000256" key="1">
    <source>
        <dbReference type="SAM" id="SignalP"/>
    </source>
</evidence>
<feature type="domain" description="M23ase beta-sheet core" evidence="2">
    <location>
        <begin position="174"/>
        <end position="269"/>
    </location>
</feature>
<reference evidence="4" key="1">
    <citation type="submission" date="2016-10" db="EMBL/GenBank/DDBJ databases">
        <authorList>
            <person name="Varghese N."/>
            <person name="Submissions S."/>
        </authorList>
    </citation>
    <scope>NUCLEOTIDE SEQUENCE [LARGE SCALE GENOMIC DNA]</scope>
    <source>
        <strain evidence="4">CGMCC 1.10824</strain>
    </source>
</reference>
<dbReference type="Proteomes" id="UP000199626">
    <property type="component" value="Unassembled WGS sequence"/>
</dbReference>
<gene>
    <name evidence="3" type="ORF">SAMN02927930_00145</name>
</gene>
<feature type="chain" id="PRO_5011443278" evidence="1">
    <location>
        <begin position="21"/>
        <end position="289"/>
    </location>
</feature>
<dbReference type="InterPro" id="IPR016047">
    <property type="entry name" value="M23ase_b-sheet_dom"/>
</dbReference>
<dbReference type="FunFam" id="2.70.70.10:FF:000019">
    <property type="entry name" value="M23 family peptidase"/>
    <property type="match status" value="1"/>
</dbReference>
<evidence type="ECO:0000259" key="2">
    <source>
        <dbReference type="Pfam" id="PF01551"/>
    </source>
</evidence>
<evidence type="ECO:0000313" key="3">
    <source>
        <dbReference type="EMBL" id="SDB03648.1"/>
    </source>
</evidence>
<dbReference type="GO" id="GO:0004222">
    <property type="term" value="F:metalloendopeptidase activity"/>
    <property type="evidence" value="ECO:0007669"/>
    <property type="project" value="TreeGrafter"/>
</dbReference>
<keyword evidence="1" id="KW-0732">Signal</keyword>
<dbReference type="Pfam" id="PF01551">
    <property type="entry name" value="Peptidase_M23"/>
    <property type="match status" value="1"/>
</dbReference>
<dbReference type="CDD" id="cd12797">
    <property type="entry name" value="M23_peptidase"/>
    <property type="match status" value="1"/>
</dbReference>
<dbReference type="STRING" id="1159017.SAMN02927930_00145"/>
<dbReference type="EMBL" id="FMXN01000001">
    <property type="protein sequence ID" value="SDB03648.1"/>
    <property type="molecule type" value="Genomic_DNA"/>
</dbReference>
<evidence type="ECO:0000313" key="4">
    <source>
        <dbReference type="Proteomes" id="UP000199626"/>
    </source>
</evidence>
<dbReference type="RefSeq" id="WP_092590718.1">
    <property type="nucleotide sequence ID" value="NZ_FMXN01000001.1"/>
</dbReference>
<dbReference type="SUPFAM" id="SSF51261">
    <property type="entry name" value="Duplicated hybrid motif"/>
    <property type="match status" value="1"/>
</dbReference>
<feature type="signal peptide" evidence="1">
    <location>
        <begin position="1"/>
        <end position="20"/>
    </location>
</feature>
<dbReference type="PANTHER" id="PTHR21666">
    <property type="entry name" value="PEPTIDASE-RELATED"/>
    <property type="match status" value="1"/>
</dbReference>
<proteinExistence type="predicted"/>
<protein>
    <submittedName>
        <fullName evidence="3">Peptidase family M23</fullName>
    </submittedName>
</protein>
<dbReference type="InterPro" id="IPR011055">
    <property type="entry name" value="Dup_hybrid_motif"/>
</dbReference>
<dbReference type="OrthoDB" id="9805070at2"/>
<accession>A0A1G6A5F2</accession>
<dbReference type="AlphaFoldDB" id="A0A1G6A5F2"/>
<keyword evidence="4" id="KW-1185">Reference proteome</keyword>
<dbReference type="Gene3D" id="2.70.70.10">
    <property type="entry name" value="Glucose Permease (Domain IIA)"/>
    <property type="match status" value="1"/>
</dbReference>
<dbReference type="PANTHER" id="PTHR21666:SF285">
    <property type="entry name" value="M23 FAMILY METALLOPEPTIDASE"/>
    <property type="match status" value="1"/>
</dbReference>
<name>A0A1G6A5F2_9GAMM</name>
<organism evidence="3 4">
    <name type="scientific">Pseudidiomarina indica</name>
    <dbReference type="NCBI Taxonomy" id="1159017"/>
    <lineage>
        <taxon>Bacteria</taxon>
        <taxon>Pseudomonadati</taxon>
        <taxon>Pseudomonadota</taxon>
        <taxon>Gammaproteobacteria</taxon>
        <taxon>Alteromonadales</taxon>
        <taxon>Idiomarinaceae</taxon>
        <taxon>Pseudidiomarina</taxon>
    </lineage>
</organism>
<sequence length="289" mass="31616">MLRTTVISTLLITASSALFAAPAALGTEVKLSGALTSGGLVLAEFDDAVQVQLNQQELLLTEQHRAVFGFGRDQHGEQVLTWRDSNGKEHRHEFTIAPRKYQIDRVDGVPQQTVTPNPAQQERARREAEQVWLARNNAVTQRTEFLAPIIMPAKGRISGVYGSQRIFNGTPRNPHYGLDIAAPTGTPVIAPWAGEVILAEPDLFYSGGTLIIDHGHGVTSTFIHLNKIHVAVGDMISQGQLIADIGATGRVTGPHLDWRINWRHLRLDPALVMEHFSAAATNPVPAEMR</sequence>
<dbReference type="InterPro" id="IPR050570">
    <property type="entry name" value="Cell_wall_metabolism_enzyme"/>
</dbReference>